<name>A0ABW4C5M3_9BACL</name>
<keyword evidence="2" id="KW-1185">Reference proteome</keyword>
<evidence type="ECO:0000313" key="1">
    <source>
        <dbReference type="EMBL" id="MFD1425544.1"/>
    </source>
</evidence>
<evidence type="ECO:0000313" key="2">
    <source>
        <dbReference type="Proteomes" id="UP001597282"/>
    </source>
</evidence>
<organism evidence="1 2">
    <name type="scientific">Kroppenstedtia sanguinis</name>
    <dbReference type="NCBI Taxonomy" id="1380684"/>
    <lineage>
        <taxon>Bacteria</taxon>
        <taxon>Bacillati</taxon>
        <taxon>Bacillota</taxon>
        <taxon>Bacilli</taxon>
        <taxon>Bacillales</taxon>
        <taxon>Thermoactinomycetaceae</taxon>
        <taxon>Kroppenstedtia</taxon>
    </lineage>
</organism>
<gene>
    <name evidence="1" type="ORF">ACFQ4Y_01175</name>
</gene>
<protein>
    <submittedName>
        <fullName evidence="1">PglZ domain-containing protein</fullName>
    </submittedName>
</protein>
<dbReference type="EMBL" id="JBHTNU010000001">
    <property type="protein sequence ID" value="MFD1425544.1"/>
    <property type="molecule type" value="Genomic_DNA"/>
</dbReference>
<dbReference type="Pfam" id="PF08665">
    <property type="entry name" value="PglZ"/>
    <property type="match status" value="1"/>
</dbReference>
<sequence length="87" mass="9986">MQAIRGRRVVYLYHNRIDATGVQQMTETYTFDDVQQAIQELERVVSKLTGTFGGKRIFITADHGFLYQHSPVKADRLAERVEGKVTE</sequence>
<dbReference type="RefSeq" id="WP_380162379.1">
    <property type="nucleotide sequence ID" value="NZ_JBHTNU010000001.1"/>
</dbReference>
<accession>A0ABW4C5M3</accession>
<reference evidence="2" key="1">
    <citation type="journal article" date="2019" name="Int. J. Syst. Evol. Microbiol.">
        <title>The Global Catalogue of Microorganisms (GCM) 10K type strain sequencing project: providing services to taxonomists for standard genome sequencing and annotation.</title>
        <authorList>
            <consortium name="The Broad Institute Genomics Platform"/>
            <consortium name="The Broad Institute Genome Sequencing Center for Infectious Disease"/>
            <person name="Wu L."/>
            <person name="Ma J."/>
        </authorList>
    </citation>
    <scope>NUCLEOTIDE SEQUENCE [LARGE SCALE GENOMIC DNA]</scope>
    <source>
        <strain evidence="2">S1</strain>
    </source>
</reference>
<proteinExistence type="predicted"/>
<dbReference type="Proteomes" id="UP001597282">
    <property type="component" value="Unassembled WGS sequence"/>
</dbReference>
<comment type="caution">
    <text evidence="1">The sequence shown here is derived from an EMBL/GenBank/DDBJ whole genome shotgun (WGS) entry which is preliminary data.</text>
</comment>